<dbReference type="RefSeq" id="WP_145370287.1">
    <property type="nucleotide sequence ID" value="NZ_CP036275.1"/>
</dbReference>
<accession>A0A517Z9A6</accession>
<dbReference type="PROSITE" id="PS51257">
    <property type="entry name" value="PROKAR_LIPOPROTEIN"/>
    <property type="match status" value="1"/>
</dbReference>
<protein>
    <submittedName>
        <fullName evidence="1">Uncharacterized protein</fullName>
    </submittedName>
</protein>
<dbReference type="AlphaFoldDB" id="A0A517Z9A6"/>
<reference evidence="1 2" key="1">
    <citation type="submission" date="2019-02" db="EMBL/GenBank/DDBJ databases">
        <title>Deep-cultivation of Planctomycetes and their phenomic and genomic characterization uncovers novel biology.</title>
        <authorList>
            <person name="Wiegand S."/>
            <person name="Jogler M."/>
            <person name="Boedeker C."/>
            <person name="Pinto D."/>
            <person name="Vollmers J."/>
            <person name="Rivas-Marin E."/>
            <person name="Kohn T."/>
            <person name="Peeters S.H."/>
            <person name="Heuer A."/>
            <person name="Rast P."/>
            <person name="Oberbeckmann S."/>
            <person name="Bunk B."/>
            <person name="Jeske O."/>
            <person name="Meyerdierks A."/>
            <person name="Storesund J.E."/>
            <person name="Kallscheuer N."/>
            <person name="Luecker S."/>
            <person name="Lage O.M."/>
            <person name="Pohl T."/>
            <person name="Merkel B.J."/>
            <person name="Hornburger P."/>
            <person name="Mueller R.-W."/>
            <person name="Bruemmer F."/>
            <person name="Labrenz M."/>
            <person name="Spormann A.M."/>
            <person name="Op den Camp H."/>
            <person name="Overmann J."/>
            <person name="Amann R."/>
            <person name="Jetten M.S.M."/>
            <person name="Mascher T."/>
            <person name="Medema M.H."/>
            <person name="Devos D.P."/>
            <person name="Kaster A.-K."/>
            <person name="Ovreas L."/>
            <person name="Rohde M."/>
            <person name="Galperin M.Y."/>
            <person name="Jogler C."/>
        </authorList>
    </citation>
    <scope>NUCLEOTIDE SEQUENCE [LARGE SCALE GENOMIC DNA]</scope>
    <source>
        <strain evidence="1 2">Mal4</strain>
    </source>
</reference>
<evidence type="ECO:0000313" key="2">
    <source>
        <dbReference type="Proteomes" id="UP000320496"/>
    </source>
</evidence>
<proteinExistence type="predicted"/>
<dbReference type="KEGG" id="mri:Mal4_34020"/>
<dbReference type="Proteomes" id="UP000320496">
    <property type="component" value="Chromosome"/>
</dbReference>
<dbReference type="EMBL" id="CP036275">
    <property type="protein sequence ID" value="QDU39067.1"/>
    <property type="molecule type" value="Genomic_DNA"/>
</dbReference>
<name>A0A517Z9A6_9PLAN</name>
<keyword evidence="2" id="KW-1185">Reference proteome</keyword>
<organism evidence="1 2">
    <name type="scientific">Maioricimonas rarisocia</name>
    <dbReference type="NCBI Taxonomy" id="2528026"/>
    <lineage>
        <taxon>Bacteria</taxon>
        <taxon>Pseudomonadati</taxon>
        <taxon>Planctomycetota</taxon>
        <taxon>Planctomycetia</taxon>
        <taxon>Planctomycetales</taxon>
        <taxon>Planctomycetaceae</taxon>
        <taxon>Maioricimonas</taxon>
    </lineage>
</organism>
<gene>
    <name evidence="1" type="ORF">Mal4_34020</name>
</gene>
<dbReference type="OrthoDB" id="236131at2"/>
<evidence type="ECO:0000313" key="1">
    <source>
        <dbReference type="EMBL" id="QDU39067.1"/>
    </source>
</evidence>
<sequence>MASSLPRGMLLATVLLSGCITNHYAIVMTPDGEKLHRELTVWQTSSGQEGEKLSAIDQAELDHIARAYRVDPPVAAKQKHRFDGTFEGRTPDDVGGAGTLTVWASKLGTASFYMERFRGSSDLNTSLAKRHAAADDLVDALLVWFEQELGDADEGDAVRDFFEDRLRDDLKNFATWTWMARAVSDAAMVDGDNHQAVAGLLQFLFERGYLRPDDLPMVARLSADADAVILLDFVRHRLAEQTGIDVEKLEFLNNTDRLQASINEHLHDFAPARTFLDEADDESKKPTDYLVSLIVQIVAPALFAGGDQLDVVLRCPVEPFRTNGGWSDEDSTVTWSKRLARRGKEPSGVLPVLLYAAWSVPDEAFQTERFGCVILKGEPLGRYCMWRNTLNEQQAAEWDTFVQSLRHDQDFVAAISEFRFSTDPEESEKGVADRARELILPHLDNGNASDED</sequence>